<dbReference type="GO" id="GO:0042981">
    <property type="term" value="P:regulation of apoptotic process"/>
    <property type="evidence" value="ECO:0007669"/>
    <property type="project" value="InterPro"/>
</dbReference>
<dbReference type="AlphaFoldDB" id="A0A7K4JSS4"/>
<dbReference type="OrthoDB" id="9950208at2759"/>
<accession>A0A7K4JSS4</accession>
<proteinExistence type="predicted"/>
<dbReference type="EMBL" id="VWPV01069014">
    <property type="protein sequence ID" value="NWH68391.1"/>
    <property type="molecule type" value="Genomic_DNA"/>
</dbReference>
<organism evidence="1 2">
    <name type="scientific">Geococcyx californianus</name>
    <name type="common">Greater roadrunner</name>
    <name type="synonym">Saurothera californiana</name>
    <dbReference type="NCBI Taxonomy" id="8947"/>
    <lineage>
        <taxon>Eukaryota</taxon>
        <taxon>Metazoa</taxon>
        <taxon>Chordata</taxon>
        <taxon>Craniata</taxon>
        <taxon>Vertebrata</taxon>
        <taxon>Euteleostomi</taxon>
        <taxon>Archelosauria</taxon>
        <taxon>Archosauria</taxon>
        <taxon>Dinosauria</taxon>
        <taxon>Saurischia</taxon>
        <taxon>Theropoda</taxon>
        <taxon>Coelurosauria</taxon>
        <taxon>Aves</taxon>
        <taxon>Neognathae</taxon>
        <taxon>Neoaves</taxon>
        <taxon>Otidimorphae</taxon>
        <taxon>Cuculiformes</taxon>
        <taxon>Neomorphidae</taxon>
        <taxon>Geococcyx</taxon>
    </lineage>
</organism>
<keyword evidence="2" id="KW-1185">Reference proteome</keyword>
<feature type="non-terminal residue" evidence="1">
    <location>
        <position position="160"/>
    </location>
</feature>
<dbReference type="PANTHER" id="PTHR36466">
    <property type="entry name" value="BCL-2-LIKE PROTEIN 15"/>
    <property type="match status" value="1"/>
</dbReference>
<evidence type="ECO:0000313" key="2">
    <source>
        <dbReference type="Proteomes" id="UP000531151"/>
    </source>
</evidence>
<feature type="non-terminal residue" evidence="1">
    <location>
        <position position="1"/>
    </location>
</feature>
<dbReference type="InterPro" id="IPR033543">
    <property type="entry name" value="BCL2L15"/>
</dbReference>
<comment type="caution">
    <text evidence="1">The sequence shown here is derived from an EMBL/GenBank/DDBJ whole genome shotgun (WGS) entry which is preliminary data.</text>
</comment>
<dbReference type="SUPFAM" id="SSF56854">
    <property type="entry name" value="Bcl-2 inhibitors of programmed cell death"/>
    <property type="match status" value="1"/>
</dbReference>
<dbReference type="PANTHER" id="PTHR36466:SF1">
    <property type="entry name" value="BCL-2-LIKE PROTEIN 15"/>
    <property type="match status" value="1"/>
</dbReference>
<dbReference type="Proteomes" id="UP000531151">
    <property type="component" value="Unassembled WGS sequence"/>
</dbReference>
<evidence type="ECO:0000313" key="1">
    <source>
        <dbReference type="EMBL" id="NWH68391.1"/>
    </source>
</evidence>
<name>A0A7K4JSS4_GEOCA</name>
<sequence>AAMASFEEQTEYVVEALFSDLLSEEEADCRSLEMDSGGPPLLAEEPPTMFDPIVIASRLRQMGDQCNIDFERFSSEPLADVLKGKMERLGAAVDSLVRSCSDQIPELVYGKAFLCAAVKLLMYLTEKVPAVVRPSQFIGVINGNPQVRSYIEACGGWVRM</sequence>
<dbReference type="InterPro" id="IPR036834">
    <property type="entry name" value="Bcl-2-like_sf"/>
</dbReference>
<protein>
    <submittedName>
        <fullName evidence="1">B2L15 protein</fullName>
    </submittedName>
</protein>
<gene>
    <name evidence="1" type="primary">Bcl2l15</name>
    <name evidence="1" type="ORF">GEOCAL_R02929</name>
</gene>
<reference evidence="1 2" key="1">
    <citation type="submission" date="2019-09" db="EMBL/GenBank/DDBJ databases">
        <title>Bird 10,000 Genomes (B10K) Project - Family phase.</title>
        <authorList>
            <person name="Zhang G."/>
        </authorList>
    </citation>
    <scope>NUCLEOTIDE SEQUENCE [LARGE SCALE GENOMIC DNA]</scope>
    <source>
        <strain evidence="1">B10K-CU-031-07</strain>
        <tissue evidence="1">Muscle</tissue>
    </source>
</reference>